<protein>
    <recommendedName>
        <fullName evidence="1">Ig-like domain-containing protein</fullName>
    </recommendedName>
</protein>
<dbReference type="Proteomes" id="UP001372834">
    <property type="component" value="Unassembled WGS sequence"/>
</dbReference>
<dbReference type="PROSITE" id="PS50835">
    <property type="entry name" value="IG_LIKE"/>
    <property type="match status" value="1"/>
</dbReference>
<sequence length="178" mass="20273">MGEFKRLSHAGWNKKKNKMVVSRQQKVLCEDLGRSKNHQKLGIPKIEILGESDMYVKSGSTVSLKCVITQSLEEPAYIFWYHDNERVLDYDRRYKDIRVERVGSDTTVGSLILHQATKEDSGNYTCSPSNLDSSSILLHVLNVILGRSFSSSSLSPGFFDILRHYLYSQFTHSPVLEV</sequence>
<comment type="caution">
    <text evidence="2">The sequence shown here is derived from an EMBL/GenBank/DDBJ whole genome shotgun (WGS) entry which is preliminary data.</text>
</comment>
<dbReference type="InterPro" id="IPR003598">
    <property type="entry name" value="Ig_sub2"/>
</dbReference>
<accession>A0AAN8SGR9</accession>
<dbReference type="Pfam" id="PF13927">
    <property type="entry name" value="Ig_3"/>
    <property type="match status" value="1"/>
</dbReference>
<dbReference type="GO" id="GO:0050808">
    <property type="term" value="P:synapse organization"/>
    <property type="evidence" value="ECO:0007669"/>
    <property type="project" value="TreeGrafter"/>
</dbReference>
<name>A0AAN8SGR9_POLSC</name>
<dbReference type="SUPFAM" id="SSF48726">
    <property type="entry name" value="Immunoglobulin"/>
    <property type="match status" value="1"/>
</dbReference>
<dbReference type="GO" id="GO:0032589">
    <property type="term" value="C:neuron projection membrane"/>
    <property type="evidence" value="ECO:0007669"/>
    <property type="project" value="TreeGrafter"/>
</dbReference>
<dbReference type="PANTHER" id="PTHR23279">
    <property type="entry name" value="DEFECTIVE PROBOSCIS EXTENSION RESPONSE DPR -RELATED"/>
    <property type="match status" value="1"/>
</dbReference>
<dbReference type="InterPro" id="IPR007110">
    <property type="entry name" value="Ig-like_dom"/>
</dbReference>
<dbReference type="EMBL" id="JAWJWE010000001">
    <property type="protein sequence ID" value="KAK6644015.1"/>
    <property type="molecule type" value="Genomic_DNA"/>
</dbReference>
<dbReference type="FunFam" id="2.60.40.10:FF:001026">
    <property type="entry name" value="Uncharacterized protein, isoform B"/>
    <property type="match status" value="1"/>
</dbReference>
<feature type="domain" description="Ig-like" evidence="1">
    <location>
        <begin position="44"/>
        <end position="137"/>
    </location>
</feature>
<dbReference type="InterPro" id="IPR013783">
    <property type="entry name" value="Ig-like_fold"/>
</dbReference>
<reference evidence="2 3" key="1">
    <citation type="submission" date="2023-10" db="EMBL/GenBank/DDBJ databases">
        <title>Genomes of two closely related lineages of the louse Polyplax serrata with different host specificities.</title>
        <authorList>
            <person name="Martinu J."/>
            <person name="Tarabai H."/>
            <person name="Stefka J."/>
            <person name="Hypsa V."/>
        </authorList>
    </citation>
    <scope>NUCLEOTIDE SEQUENCE [LARGE SCALE GENOMIC DNA]</scope>
    <source>
        <strain evidence="2">HR10_N</strain>
    </source>
</reference>
<dbReference type="AlphaFoldDB" id="A0AAN8SGR9"/>
<gene>
    <name evidence="2" type="ORF">RUM43_000280</name>
</gene>
<evidence type="ECO:0000259" key="1">
    <source>
        <dbReference type="PROSITE" id="PS50835"/>
    </source>
</evidence>
<organism evidence="2 3">
    <name type="scientific">Polyplax serrata</name>
    <name type="common">Common mouse louse</name>
    <dbReference type="NCBI Taxonomy" id="468196"/>
    <lineage>
        <taxon>Eukaryota</taxon>
        <taxon>Metazoa</taxon>
        <taxon>Ecdysozoa</taxon>
        <taxon>Arthropoda</taxon>
        <taxon>Hexapoda</taxon>
        <taxon>Insecta</taxon>
        <taxon>Pterygota</taxon>
        <taxon>Neoptera</taxon>
        <taxon>Paraneoptera</taxon>
        <taxon>Psocodea</taxon>
        <taxon>Troctomorpha</taxon>
        <taxon>Phthiraptera</taxon>
        <taxon>Anoplura</taxon>
        <taxon>Polyplacidae</taxon>
        <taxon>Polyplax</taxon>
    </lineage>
</organism>
<dbReference type="InterPro" id="IPR003599">
    <property type="entry name" value="Ig_sub"/>
</dbReference>
<dbReference type="InterPro" id="IPR037448">
    <property type="entry name" value="Zig-8"/>
</dbReference>
<dbReference type="SMART" id="SM00408">
    <property type="entry name" value="IGc2"/>
    <property type="match status" value="1"/>
</dbReference>
<dbReference type="SMART" id="SM00409">
    <property type="entry name" value="IG"/>
    <property type="match status" value="1"/>
</dbReference>
<dbReference type="Gene3D" id="2.60.40.10">
    <property type="entry name" value="Immunoglobulins"/>
    <property type="match status" value="1"/>
</dbReference>
<evidence type="ECO:0000313" key="3">
    <source>
        <dbReference type="Proteomes" id="UP001372834"/>
    </source>
</evidence>
<dbReference type="PANTHER" id="PTHR23279:SF21">
    <property type="entry name" value="DEFECTIVE PROBOSCIS EXTENSION RESPONSE 11, ISOFORM B-RELATED"/>
    <property type="match status" value="1"/>
</dbReference>
<proteinExistence type="predicted"/>
<dbReference type="InterPro" id="IPR036179">
    <property type="entry name" value="Ig-like_dom_sf"/>
</dbReference>
<evidence type="ECO:0000313" key="2">
    <source>
        <dbReference type="EMBL" id="KAK6644015.1"/>
    </source>
</evidence>
<dbReference type="CDD" id="cd00096">
    <property type="entry name" value="Ig"/>
    <property type="match status" value="1"/>
</dbReference>